<comment type="caution">
    <text evidence="2">The sequence shown here is derived from an EMBL/GenBank/DDBJ whole genome shotgun (WGS) entry which is preliminary data.</text>
</comment>
<keyword evidence="3" id="KW-1185">Reference proteome</keyword>
<dbReference type="RefSeq" id="WP_197004558.1">
    <property type="nucleotide sequence ID" value="NZ_BONS01000024.1"/>
</dbReference>
<feature type="domain" description="DnaJ homologue subfamily C member 28 conserved" evidence="1">
    <location>
        <begin position="9"/>
        <end position="75"/>
    </location>
</feature>
<evidence type="ECO:0000259" key="1">
    <source>
        <dbReference type="Pfam" id="PF09350"/>
    </source>
</evidence>
<gene>
    <name evidence="2" type="ORF">IW245_003923</name>
</gene>
<reference evidence="2" key="1">
    <citation type="submission" date="2020-11" db="EMBL/GenBank/DDBJ databases">
        <title>Sequencing the genomes of 1000 actinobacteria strains.</title>
        <authorList>
            <person name="Klenk H.-P."/>
        </authorList>
    </citation>
    <scope>NUCLEOTIDE SEQUENCE</scope>
    <source>
        <strain evidence="2">DSM 45356</strain>
    </source>
</reference>
<dbReference type="AlphaFoldDB" id="A0A8J7GS95"/>
<sequence>MPDRHEMRVDQQIREAEERGEFANLPGAGKPIPNLGTHYDENWWVREYMRREKLTFVGPPALALRKEAEDIMDTLVKEHSERAVRGIVADLNARILDVRRGAVEGPPIVVHTLDEDEVVARWRAARAA</sequence>
<dbReference type="EMBL" id="JADOUF010000001">
    <property type="protein sequence ID" value="MBG6137729.1"/>
    <property type="molecule type" value="Genomic_DNA"/>
</dbReference>
<dbReference type="Pfam" id="PF09350">
    <property type="entry name" value="DJC28_CD"/>
    <property type="match status" value="1"/>
</dbReference>
<dbReference type="Proteomes" id="UP000622552">
    <property type="component" value="Unassembled WGS sequence"/>
</dbReference>
<protein>
    <recommendedName>
        <fullName evidence="1">DnaJ homologue subfamily C member 28 conserved domain-containing protein</fullName>
    </recommendedName>
</protein>
<name>A0A8J7GS95_9ACTN</name>
<accession>A0A8J7GS95</accession>
<evidence type="ECO:0000313" key="3">
    <source>
        <dbReference type="Proteomes" id="UP000622552"/>
    </source>
</evidence>
<proteinExistence type="predicted"/>
<organism evidence="2 3">
    <name type="scientific">Longispora fulva</name>
    <dbReference type="NCBI Taxonomy" id="619741"/>
    <lineage>
        <taxon>Bacteria</taxon>
        <taxon>Bacillati</taxon>
        <taxon>Actinomycetota</taxon>
        <taxon>Actinomycetes</taxon>
        <taxon>Micromonosporales</taxon>
        <taxon>Micromonosporaceae</taxon>
        <taxon>Longispora</taxon>
    </lineage>
</organism>
<dbReference type="InterPro" id="IPR018961">
    <property type="entry name" value="DnaJ_homolog_subfam-C_membr-28"/>
</dbReference>
<evidence type="ECO:0000313" key="2">
    <source>
        <dbReference type="EMBL" id="MBG6137729.1"/>
    </source>
</evidence>